<feature type="non-terminal residue" evidence="1">
    <location>
        <position position="1"/>
    </location>
</feature>
<comment type="caution">
    <text evidence="1">The sequence shown here is derived from an EMBL/GenBank/DDBJ whole genome shotgun (WGS) entry which is preliminary data.</text>
</comment>
<proteinExistence type="predicted"/>
<organism evidence="1">
    <name type="scientific">marine sediment metagenome</name>
    <dbReference type="NCBI Taxonomy" id="412755"/>
    <lineage>
        <taxon>unclassified sequences</taxon>
        <taxon>metagenomes</taxon>
        <taxon>ecological metagenomes</taxon>
    </lineage>
</organism>
<evidence type="ECO:0000313" key="1">
    <source>
        <dbReference type="EMBL" id="KKL44663.1"/>
    </source>
</evidence>
<dbReference type="AlphaFoldDB" id="A0A0F9C5T8"/>
<name>A0A0F9C5T8_9ZZZZ</name>
<dbReference type="EMBL" id="LAZR01034677">
    <property type="protein sequence ID" value="KKL44663.1"/>
    <property type="molecule type" value="Genomic_DNA"/>
</dbReference>
<dbReference type="Gene3D" id="3.20.20.80">
    <property type="entry name" value="Glycosidases"/>
    <property type="match status" value="1"/>
</dbReference>
<gene>
    <name evidence="1" type="ORF">LCGC14_2363440</name>
</gene>
<sequence>TIKYRHAEGVDHVNNQAAQLAQHNDHLDRLLKMLDDEGGHEFMIGPPAPIDITEGERLARAFAADLAAGWDLEPDDYLAHLAKVVRDADPYDRIITTNYARPRAKWCEIVTFHEYMGMPAAGVDAYLAKEIGKFKAYGKVVQNTEFGNQGWLSNYDPIKWRIAVWTAFMNESGILFWGMSGGKTTGRRPYRGNANAYIGPESRQYFRVLNAFTRDMPIDMRPVASGYTEHNDLRIYALSNGAVSALYVHHFSDHKKAYQLPDPLFVQTGPGSFRVRWIDPADGKTVRTNRASTKGQYLSLKLPPVKIDLACRIDRAK</sequence>
<evidence type="ECO:0008006" key="2">
    <source>
        <dbReference type="Google" id="ProtNLM"/>
    </source>
</evidence>
<dbReference type="SUPFAM" id="SSF51445">
    <property type="entry name" value="(Trans)glycosidases"/>
    <property type="match status" value="1"/>
</dbReference>
<accession>A0A0F9C5T8</accession>
<reference evidence="1" key="1">
    <citation type="journal article" date="2015" name="Nature">
        <title>Complex archaea that bridge the gap between prokaryotes and eukaryotes.</title>
        <authorList>
            <person name="Spang A."/>
            <person name="Saw J.H."/>
            <person name="Jorgensen S.L."/>
            <person name="Zaremba-Niedzwiedzka K."/>
            <person name="Martijn J."/>
            <person name="Lind A.E."/>
            <person name="van Eijk R."/>
            <person name="Schleper C."/>
            <person name="Guy L."/>
            <person name="Ettema T.J."/>
        </authorList>
    </citation>
    <scope>NUCLEOTIDE SEQUENCE</scope>
</reference>
<protein>
    <recommendedName>
        <fullName evidence="2">DUF4038 domain-containing protein</fullName>
    </recommendedName>
</protein>
<dbReference type="InterPro" id="IPR017853">
    <property type="entry name" value="GH"/>
</dbReference>